<evidence type="ECO:0000313" key="1">
    <source>
        <dbReference type="EMBL" id="NWD93584.1"/>
    </source>
</evidence>
<dbReference type="PROSITE" id="PS51257">
    <property type="entry name" value="PROKAR_LIPOPROTEIN"/>
    <property type="match status" value="1"/>
</dbReference>
<dbReference type="EMBL" id="JACARY010000005">
    <property type="protein sequence ID" value="NWD93584.1"/>
    <property type="molecule type" value="Genomic_DNA"/>
</dbReference>
<organism evidence="1 2">
    <name type="scientific">Pseudomonas reactans</name>
    <dbReference type="NCBI Taxonomy" id="117680"/>
    <lineage>
        <taxon>Bacteria</taxon>
        <taxon>Pseudomonadati</taxon>
        <taxon>Pseudomonadota</taxon>
        <taxon>Gammaproteobacteria</taxon>
        <taxon>Pseudomonadales</taxon>
        <taxon>Pseudomonadaceae</taxon>
        <taxon>Pseudomonas</taxon>
    </lineage>
</organism>
<keyword evidence="2" id="KW-1185">Reference proteome</keyword>
<dbReference type="Proteomes" id="UP000572863">
    <property type="component" value="Unassembled WGS sequence"/>
</dbReference>
<gene>
    <name evidence="1" type="ORF">HX871_04095</name>
</gene>
<proteinExistence type="predicted"/>
<accession>A0ABX2QP36</accession>
<reference evidence="1 2" key="1">
    <citation type="submission" date="2020-04" db="EMBL/GenBank/DDBJ databases">
        <title>Molecular characterization of pseudomonads from Agaricus bisporus reveal novel blotch 2 pathogens in Western Europe.</title>
        <authorList>
            <person name="Taparia T."/>
            <person name="Krijger M."/>
            <person name="Haynes E."/>
            <person name="Elpinstone J.G."/>
            <person name="Noble R."/>
            <person name="Van Der Wolf J."/>
        </authorList>
    </citation>
    <scope>NUCLEOTIDE SEQUENCE [LARGE SCALE GENOMIC DNA]</scope>
    <source>
        <strain evidence="1 2">P7774</strain>
    </source>
</reference>
<comment type="caution">
    <text evidence="1">The sequence shown here is derived from an EMBL/GenBank/DDBJ whole genome shotgun (WGS) entry which is preliminary data.</text>
</comment>
<sequence>MDTLYRSGWLAPHNLLGVAACLPPMPNLTVLRLALATKEQLGLALVLIHNTFHPQAASTLSESHHLWCLRLSKTLPPAMLASDTDPLQLLHSWVDAATWQRLRLRFPRERVREVESKGSIPSVNSQLNTLWQAVVWRITTMANDNVPPDSTG</sequence>
<evidence type="ECO:0000313" key="2">
    <source>
        <dbReference type="Proteomes" id="UP000572863"/>
    </source>
</evidence>
<protein>
    <submittedName>
        <fullName evidence="1">Type III secretion protein</fullName>
    </submittedName>
</protein>
<name>A0ABX2QP36_9PSED</name>